<comment type="caution">
    <text evidence="1">The sequence shown here is derived from an EMBL/GenBank/DDBJ whole genome shotgun (WGS) entry which is preliminary data.</text>
</comment>
<accession>A0A9P6BZI2</accession>
<reference evidence="1" key="1">
    <citation type="submission" date="2020-11" db="EMBL/GenBank/DDBJ databases">
        <authorList>
            <consortium name="DOE Joint Genome Institute"/>
            <person name="Ahrendt S."/>
            <person name="Riley R."/>
            <person name="Andreopoulos W."/>
            <person name="Labutti K."/>
            <person name="Pangilinan J."/>
            <person name="Ruiz-Duenas F.J."/>
            <person name="Barrasa J.M."/>
            <person name="Sanchez-Garcia M."/>
            <person name="Camarero S."/>
            <person name="Miyauchi S."/>
            <person name="Serrano A."/>
            <person name="Linde D."/>
            <person name="Babiker R."/>
            <person name="Drula E."/>
            <person name="Ayuso-Fernandez I."/>
            <person name="Pacheco R."/>
            <person name="Padilla G."/>
            <person name="Ferreira P."/>
            <person name="Barriuso J."/>
            <person name="Kellner H."/>
            <person name="Castanera R."/>
            <person name="Alfaro M."/>
            <person name="Ramirez L."/>
            <person name="Pisabarro A.G."/>
            <person name="Kuo A."/>
            <person name="Tritt A."/>
            <person name="Lipzen A."/>
            <person name="He G."/>
            <person name="Yan M."/>
            <person name="Ng V."/>
            <person name="Cullen D."/>
            <person name="Martin F."/>
            <person name="Rosso M.-N."/>
            <person name="Henrissat B."/>
            <person name="Hibbett D."/>
            <person name="Martinez A.T."/>
            <person name="Grigoriev I.V."/>
        </authorList>
    </citation>
    <scope>NUCLEOTIDE SEQUENCE</scope>
    <source>
        <strain evidence="1">MF-IS2</strain>
    </source>
</reference>
<dbReference type="EMBL" id="MU151472">
    <property type="protein sequence ID" value="KAF9443453.1"/>
    <property type="molecule type" value="Genomic_DNA"/>
</dbReference>
<keyword evidence="2" id="KW-1185">Reference proteome</keyword>
<dbReference type="Proteomes" id="UP000807342">
    <property type="component" value="Unassembled WGS sequence"/>
</dbReference>
<gene>
    <name evidence="1" type="ORF">P691DRAFT_764253</name>
</gene>
<evidence type="ECO:0000313" key="2">
    <source>
        <dbReference type="Proteomes" id="UP000807342"/>
    </source>
</evidence>
<name>A0A9P6BZI2_9AGAR</name>
<dbReference type="OrthoDB" id="3262196at2759"/>
<evidence type="ECO:0000313" key="1">
    <source>
        <dbReference type="EMBL" id="KAF9443453.1"/>
    </source>
</evidence>
<sequence>MTNYGNVRYPLTLMMPYRTLNGIFTEFTKIREDNPDAFPHSAPAWPSDSDFLKIARASSGLFVFASNLMRYISVDRPASRFKSVIALISRCTLNSTRISQRPFSLLDMLYAQIMSDIPEDLLPVAKSLLGYYRLLSKGSIFGRGLVEACNILGLCQDEAYDALRKLHSVLSSPSPGNADRDGIEIFHASFSNFIVDHSHSQTYHVDLDQECTNIWRYYIRILKESCGAEIPALAPHRDSVNLHWAHGNDDSHLYDTREDLLWVAQYTLGRQVNLTHVKLMIFMLR</sequence>
<dbReference type="AlphaFoldDB" id="A0A9P6BZI2"/>
<proteinExistence type="predicted"/>
<organism evidence="1 2">
    <name type="scientific">Macrolepiota fuliginosa MF-IS2</name>
    <dbReference type="NCBI Taxonomy" id="1400762"/>
    <lineage>
        <taxon>Eukaryota</taxon>
        <taxon>Fungi</taxon>
        <taxon>Dikarya</taxon>
        <taxon>Basidiomycota</taxon>
        <taxon>Agaricomycotina</taxon>
        <taxon>Agaricomycetes</taxon>
        <taxon>Agaricomycetidae</taxon>
        <taxon>Agaricales</taxon>
        <taxon>Agaricineae</taxon>
        <taxon>Agaricaceae</taxon>
        <taxon>Macrolepiota</taxon>
    </lineage>
</organism>
<protein>
    <submittedName>
        <fullName evidence="1">Uncharacterized protein</fullName>
    </submittedName>
</protein>